<name>A0ACA9Y509_9ASCO</name>
<evidence type="ECO:0000313" key="2">
    <source>
        <dbReference type="Proteomes" id="UP001152531"/>
    </source>
</evidence>
<organism evidence="1 2">
    <name type="scientific">[Candida] jaroonii</name>
    <dbReference type="NCBI Taxonomy" id="467808"/>
    <lineage>
        <taxon>Eukaryota</taxon>
        <taxon>Fungi</taxon>
        <taxon>Dikarya</taxon>
        <taxon>Ascomycota</taxon>
        <taxon>Saccharomycotina</taxon>
        <taxon>Pichiomycetes</taxon>
        <taxon>Debaryomycetaceae</taxon>
        <taxon>Yamadazyma</taxon>
    </lineage>
</organism>
<accession>A0ACA9Y509</accession>
<keyword evidence="2" id="KW-1185">Reference proteome</keyword>
<proteinExistence type="predicted"/>
<evidence type="ECO:0000313" key="1">
    <source>
        <dbReference type="EMBL" id="CAH6720002.1"/>
    </source>
</evidence>
<protein>
    <submittedName>
        <fullName evidence="1">ATPase synthesis protein 25, mitochondrial</fullName>
    </submittedName>
</protein>
<dbReference type="EMBL" id="CALSDN010000003">
    <property type="protein sequence ID" value="CAH6720002.1"/>
    <property type="molecule type" value="Genomic_DNA"/>
</dbReference>
<sequence length="565" mass="65722">MLSRVGLRGVNRLIPRVVYTLRTINSSAIRRTEDVPWYLRESEKVLEKVERPPIPEIPNNAPPSVEKFLLLLSEEYGLEDIKLFDLAELDDDHPNHISNQPIRYMIVSTGKSDKHVFKAGNELKHYIKHEFKKHSNIEGLVSSTIKPVIRRRMLRRANKGPSATDNIYGRAANSWIMCRTDVDDINIHILTKERREELDLESLWINERKDDLYTKELDSTDTDYMNEVYAGKNMPDFFLQRRGFHTTAREFNITNTYQKLMDSEIGSIEESETTKLMEEFETAFKTIEPTLNDYNLKTQFYGALHLINPKITLDQVSSVIKEKYNDLSVAIEMNENERTSDMMTFMKILSDSDTEPSIKYDLLSSFAQDIYRFSGESIDIPQLIPLLFSLSSTGTNISPSIIDATIYNDFDYYNETFPQTELSGTGMRNTTSFLQNYLQLHNSMFTRPMKETIMFNYGNAGQWDRFWNEWDVSLSLLENEVQLKHWVRLLVYLAIRKDIEGINRLFNNYWDTTTSVSLPFIQSFNIHSQQLTPEEFSHLKLSLAKFVDIPGFSHTDKISQFVNSL</sequence>
<gene>
    <name evidence="1" type="ORF">CLIB1444_03S02234</name>
</gene>
<comment type="caution">
    <text evidence="1">The sequence shown here is derived from an EMBL/GenBank/DDBJ whole genome shotgun (WGS) entry which is preliminary data.</text>
</comment>
<reference evidence="1" key="1">
    <citation type="submission" date="2022-06" db="EMBL/GenBank/DDBJ databases">
        <authorList>
            <person name="Legras J.-L."/>
            <person name="Devillers H."/>
            <person name="Grondin C."/>
        </authorList>
    </citation>
    <scope>NUCLEOTIDE SEQUENCE</scope>
    <source>
        <strain evidence="1">CLIB 1444</strain>
    </source>
</reference>
<dbReference type="Proteomes" id="UP001152531">
    <property type="component" value="Unassembled WGS sequence"/>
</dbReference>